<keyword evidence="2" id="KW-1185">Reference proteome</keyword>
<proteinExistence type="predicted"/>
<accession>A0A852V901</accession>
<protein>
    <submittedName>
        <fullName evidence="1">Uncharacterized protein</fullName>
    </submittedName>
</protein>
<gene>
    <name evidence="1" type="ORF">HDA43_006848</name>
</gene>
<evidence type="ECO:0000313" key="1">
    <source>
        <dbReference type="EMBL" id="NYF44606.1"/>
    </source>
</evidence>
<comment type="caution">
    <text evidence="1">The sequence shown here is derived from an EMBL/GenBank/DDBJ whole genome shotgun (WGS) entry which is preliminary data.</text>
</comment>
<reference evidence="1 2" key="1">
    <citation type="submission" date="2020-07" db="EMBL/GenBank/DDBJ databases">
        <title>Sequencing the genomes of 1000 actinobacteria strains.</title>
        <authorList>
            <person name="Klenk H.-P."/>
        </authorList>
    </citation>
    <scope>NUCLEOTIDE SEQUENCE [LARGE SCALE GENOMIC DNA]</scope>
    <source>
        <strain evidence="1 2">DSM 45763</strain>
    </source>
</reference>
<dbReference type="AlphaFoldDB" id="A0A852V901"/>
<dbReference type="RefSeq" id="WP_179829056.1">
    <property type="nucleotide sequence ID" value="NZ_JACCCO010000004.1"/>
</dbReference>
<dbReference type="Proteomes" id="UP000576393">
    <property type="component" value="Unassembled WGS sequence"/>
</dbReference>
<dbReference type="EMBL" id="JACCCO010000004">
    <property type="protein sequence ID" value="NYF44606.1"/>
    <property type="molecule type" value="Genomic_DNA"/>
</dbReference>
<evidence type="ECO:0000313" key="2">
    <source>
        <dbReference type="Proteomes" id="UP000576393"/>
    </source>
</evidence>
<sequence length="55" mass="6303">MTTSTRPAAAQPKTARWRCLLRPCLLRGAWQPAAHREAALAAGRRHYLLTHWERP</sequence>
<name>A0A852V901_9ACTN</name>
<organism evidence="1 2">
    <name type="scientific">Streptosporangium sandarakinum</name>
    <dbReference type="NCBI Taxonomy" id="1260955"/>
    <lineage>
        <taxon>Bacteria</taxon>
        <taxon>Bacillati</taxon>
        <taxon>Actinomycetota</taxon>
        <taxon>Actinomycetes</taxon>
        <taxon>Streptosporangiales</taxon>
        <taxon>Streptosporangiaceae</taxon>
        <taxon>Streptosporangium</taxon>
    </lineage>
</organism>